<feature type="non-terminal residue" evidence="3">
    <location>
        <position position="1"/>
    </location>
</feature>
<name>A0A3M7PXR2_BRAPC</name>
<organism evidence="3 4">
    <name type="scientific">Brachionus plicatilis</name>
    <name type="common">Marine rotifer</name>
    <name type="synonym">Brachionus muelleri</name>
    <dbReference type="NCBI Taxonomy" id="10195"/>
    <lineage>
        <taxon>Eukaryota</taxon>
        <taxon>Metazoa</taxon>
        <taxon>Spiralia</taxon>
        <taxon>Gnathifera</taxon>
        <taxon>Rotifera</taxon>
        <taxon>Eurotatoria</taxon>
        <taxon>Monogononta</taxon>
        <taxon>Pseudotrocha</taxon>
        <taxon>Ploima</taxon>
        <taxon>Brachionidae</taxon>
        <taxon>Brachionus</taxon>
    </lineage>
</organism>
<dbReference type="GO" id="GO:0000813">
    <property type="term" value="C:ESCRT I complex"/>
    <property type="evidence" value="ECO:0007669"/>
    <property type="project" value="TreeGrafter"/>
</dbReference>
<feature type="region of interest" description="Disordered" evidence="1">
    <location>
        <begin position="298"/>
        <end position="319"/>
    </location>
</feature>
<dbReference type="InterPro" id="IPR008883">
    <property type="entry name" value="UEV_N"/>
</dbReference>
<dbReference type="PANTHER" id="PTHR23306">
    <property type="entry name" value="TUMOR SUSCEPTIBILITY GENE 101 PROTEIN-RELATED"/>
    <property type="match status" value="1"/>
</dbReference>
<evidence type="ECO:0000259" key="2">
    <source>
        <dbReference type="PROSITE" id="PS51322"/>
    </source>
</evidence>
<dbReference type="AlphaFoldDB" id="A0A3M7PXR2"/>
<dbReference type="GO" id="GO:0043130">
    <property type="term" value="F:ubiquitin binding"/>
    <property type="evidence" value="ECO:0007669"/>
    <property type="project" value="TreeGrafter"/>
</dbReference>
<dbReference type="Gene3D" id="3.10.110.10">
    <property type="entry name" value="Ubiquitin Conjugating Enzyme"/>
    <property type="match status" value="1"/>
</dbReference>
<proteinExistence type="predicted"/>
<dbReference type="GO" id="GO:0008333">
    <property type="term" value="P:endosome to lysosome transport"/>
    <property type="evidence" value="ECO:0007669"/>
    <property type="project" value="TreeGrafter"/>
</dbReference>
<evidence type="ECO:0000256" key="1">
    <source>
        <dbReference type="SAM" id="MobiDB-lite"/>
    </source>
</evidence>
<dbReference type="InterPro" id="IPR016135">
    <property type="entry name" value="UBQ-conjugating_enzyme/RWD"/>
</dbReference>
<accession>A0A3M7PXR2</accession>
<dbReference type="InterPro" id="IPR052070">
    <property type="entry name" value="ESCRT-I_UEV_domain"/>
</dbReference>
<gene>
    <name evidence="3" type="ORF">BpHYR1_036444</name>
</gene>
<dbReference type="STRING" id="10195.A0A3M7PXR2"/>
<feature type="domain" description="UEV" evidence="2">
    <location>
        <begin position="47"/>
        <end position="190"/>
    </location>
</feature>
<dbReference type="Pfam" id="PF05743">
    <property type="entry name" value="UEV"/>
    <property type="match status" value="1"/>
</dbReference>
<protein>
    <submittedName>
        <fullName evidence="3">Tumor susceptibility protein 101</fullName>
    </submittedName>
</protein>
<reference evidence="3 4" key="1">
    <citation type="journal article" date="2018" name="Sci. Rep.">
        <title>Genomic signatures of local adaptation to the degree of environmental predictability in rotifers.</title>
        <authorList>
            <person name="Franch-Gras L."/>
            <person name="Hahn C."/>
            <person name="Garcia-Roger E.M."/>
            <person name="Carmona M.J."/>
            <person name="Serra M."/>
            <person name="Gomez A."/>
        </authorList>
    </citation>
    <scope>NUCLEOTIDE SEQUENCE [LARGE SCALE GENOMIC DNA]</scope>
    <source>
        <strain evidence="3">HYR1</strain>
    </source>
</reference>
<dbReference type="SUPFAM" id="SSF54495">
    <property type="entry name" value="UBC-like"/>
    <property type="match status" value="1"/>
</dbReference>
<comment type="caution">
    <text evidence="3">The sequence shown here is derived from an EMBL/GenBank/DDBJ whole genome shotgun (WGS) entry which is preliminary data.</text>
</comment>
<sequence length="319" mass="36646">YLRFLVSKIKLKKNQLTKLKIDFIIGLRKCFSIFFLNLHCILIMTSYEGILDDLLSKLSYKYKDCTKRDIMDALSYFKYLSPKTDKYVYPTGTVKELVCVLGTIPVNFRSAVYNIPVQIYLNDTHPYDAPIAYVRPTAEMSVNVCETVDASGKVSLPCLTEWNHQNSDLYMLLNLMAIKFSEQTPLFSKPVRSAAIASASTGAINSHRMNTLPYPSEPRSAIPITFPDPTDSDVNFRHEANEWKKKYESCDKSLQSVMAQKNELEAETKSLRTKYESMKKISRVLLSELEVFKQKLKNYEQQKSLDETQTKESEQVESE</sequence>
<dbReference type="GO" id="GO:0015031">
    <property type="term" value="P:protein transport"/>
    <property type="evidence" value="ECO:0007669"/>
    <property type="project" value="InterPro"/>
</dbReference>
<dbReference type="EMBL" id="REGN01008373">
    <property type="protein sequence ID" value="RNA03744.1"/>
    <property type="molecule type" value="Genomic_DNA"/>
</dbReference>
<evidence type="ECO:0000313" key="3">
    <source>
        <dbReference type="EMBL" id="RNA03744.1"/>
    </source>
</evidence>
<dbReference type="CDD" id="cd11685">
    <property type="entry name" value="UEV_TSG101-like"/>
    <property type="match status" value="1"/>
</dbReference>
<dbReference type="PROSITE" id="PS51322">
    <property type="entry name" value="UEV"/>
    <property type="match status" value="1"/>
</dbReference>
<evidence type="ECO:0000313" key="4">
    <source>
        <dbReference type="Proteomes" id="UP000276133"/>
    </source>
</evidence>
<dbReference type="Proteomes" id="UP000276133">
    <property type="component" value="Unassembled WGS sequence"/>
</dbReference>
<dbReference type="OrthoDB" id="306304at2759"/>
<dbReference type="PANTHER" id="PTHR23306:SF3">
    <property type="entry name" value="TUMOR SUPPRESSOR PROTEIN 101"/>
    <property type="match status" value="1"/>
</dbReference>
<keyword evidence="4" id="KW-1185">Reference proteome</keyword>